<comment type="caution">
    <text evidence="2">The sequence shown here is derived from an EMBL/GenBank/DDBJ whole genome shotgun (WGS) entry which is preliminary data.</text>
</comment>
<organism evidence="2 3">
    <name type="scientific">Rhodotorula paludigena</name>
    <dbReference type="NCBI Taxonomy" id="86838"/>
    <lineage>
        <taxon>Eukaryota</taxon>
        <taxon>Fungi</taxon>
        <taxon>Dikarya</taxon>
        <taxon>Basidiomycota</taxon>
        <taxon>Pucciniomycotina</taxon>
        <taxon>Microbotryomycetes</taxon>
        <taxon>Sporidiobolales</taxon>
        <taxon>Sporidiobolaceae</taxon>
        <taxon>Rhodotorula</taxon>
    </lineage>
</organism>
<reference evidence="2 3" key="1">
    <citation type="submission" date="2021-12" db="EMBL/GenBank/DDBJ databases">
        <title>High titer production of polyol ester of fatty acids by Rhodotorula paludigena BS15 towards product separation-free biomass refinery.</title>
        <authorList>
            <person name="Mano J."/>
            <person name="Ono H."/>
            <person name="Tanaka T."/>
            <person name="Naito K."/>
            <person name="Sushida H."/>
            <person name="Ike M."/>
            <person name="Tokuyasu K."/>
            <person name="Kitaoka M."/>
        </authorList>
    </citation>
    <scope>NUCLEOTIDE SEQUENCE [LARGE SCALE GENOMIC DNA]</scope>
    <source>
        <strain evidence="2 3">BS15</strain>
    </source>
</reference>
<feature type="compositionally biased region" description="Basic and acidic residues" evidence="1">
    <location>
        <begin position="7"/>
        <end position="16"/>
    </location>
</feature>
<keyword evidence="3" id="KW-1185">Reference proteome</keyword>
<dbReference type="AlphaFoldDB" id="A0AAV5GFY9"/>
<dbReference type="Proteomes" id="UP001342314">
    <property type="component" value="Unassembled WGS sequence"/>
</dbReference>
<protein>
    <submittedName>
        <fullName evidence="2">Uncharacterized protein</fullName>
    </submittedName>
</protein>
<evidence type="ECO:0000256" key="1">
    <source>
        <dbReference type="SAM" id="MobiDB-lite"/>
    </source>
</evidence>
<proteinExistence type="predicted"/>
<sequence length="134" mass="15693">MMSLWRADLDDSDSPRGSHSHKHTMEDDALQIDSPEQEPIDDFDEEDFEELHLPATPSPGLERANPFDGLGRKSLSPQQQIRKRRRLVRPKEKPREQQLDYQNSLPYEAEGLEEMDRKLEEIVRRLIDCVRAKD</sequence>
<feature type="compositionally biased region" description="Basic and acidic residues" evidence="1">
    <location>
        <begin position="89"/>
        <end position="98"/>
    </location>
</feature>
<dbReference type="EMBL" id="BQKY01000002">
    <property type="protein sequence ID" value="GJN88227.1"/>
    <property type="molecule type" value="Genomic_DNA"/>
</dbReference>
<feature type="compositionally biased region" description="Acidic residues" evidence="1">
    <location>
        <begin position="27"/>
        <end position="49"/>
    </location>
</feature>
<evidence type="ECO:0000313" key="3">
    <source>
        <dbReference type="Proteomes" id="UP001342314"/>
    </source>
</evidence>
<feature type="region of interest" description="Disordered" evidence="1">
    <location>
        <begin position="1"/>
        <end position="104"/>
    </location>
</feature>
<name>A0AAV5GFY9_9BASI</name>
<evidence type="ECO:0000313" key="2">
    <source>
        <dbReference type="EMBL" id="GJN88227.1"/>
    </source>
</evidence>
<gene>
    <name evidence="2" type="ORF">Rhopal_001192-T1</name>
</gene>
<accession>A0AAV5GFY9</accession>